<name>A0ABV2Q3A5_9BURK</name>
<feature type="domain" description="FecR N-terminal" evidence="3">
    <location>
        <begin position="16"/>
        <end position="55"/>
    </location>
</feature>
<keyword evidence="5" id="KW-1185">Reference proteome</keyword>
<dbReference type="Proteomes" id="UP001549320">
    <property type="component" value="Unassembled WGS sequence"/>
</dbReference>
<evidence type="ECO:0000313" key="5">
    <source>
        <dbReference type="Proteomes" id="UP001549320"/>
    </source>
</evidence>
<comment type="caution">
    <text evidence="4">The sequence shown here is derived from an EMBL/GenBank/DDBJ whole genome shotgun (WGS) entry which is preliminary data.</text>
</comment>
<dbReference type="PANTHER" id="PTHR30273:SF2">
    <property type="entry name" value="PROTEIN FECR"/>
    <property type="match status" value="1"/>
</dbReference>
<dbReference type="InterPro" id="IPR006860">
    <property type="entry name" value="FecR"/>
</dbReference>
<dbReference type="InterPro" id="IPR012373">
    <property type="entry name" value="Ferrdict_sens_TM"/>
</dbReference>
<feature type="domain" description="FecR protein" evidence="2">
    <location>
        <begin position="152"/>
        <end position="248"/>
    </location>
</feature>
<accession>A0ABV2Q3A5</accession>
<dbReference type="RefSeq" id="WP_354440968.1">
    <property type="nucleotide sequence ID" value="NZ_JBEPSH010000001.1"/>
</dbReference>
<feature type="transmembrane region" description="Helical" evidence="1">
    <location>
        <begin position="117"/>
        <end position="139"/>
    </location>
</feature>
<protein>
    <submittedName>
        <fullName evidence="4">Transmembrane sensor</fullName>
    </submittedName>
</protein>
<keyword evidence="1" id="KW-1133">Transmembrane helix</keyword>
<keyword evidence="1" id="KW-0472">Membrane</keyword>
<dbReference type="EMBL" id="JBEPSH010000001">
    <property type="protein sequence ID" value="MET4575495.1"/>
    <property type="molecule type" value="Genomic_DNA"/>
</dbReference>
<reference evidence="4 5" key="1">
    <citation type="submission" date="2024-06" db="EMBL/GenBank/DDBJ databases">
        <title>Sorghum-associated microbial communities from plants grown in Nebraska, USA.</title>
        <authorList>
            <person name="Schachtman D."/>
        </authorList>
    </citation>
    <scope>NUCLEOTIDE SEQUENCE [LARGE SCALE GENOMIC DNA]</scope>
    <source>
        <strain evidence="4 5">2709</strain>
    </source>
</reference>
<dbReference type="Pfam" id="PF16220">
    <property type="entry name" value="DUF4880"/>
    <property type="match status" value="1"/>
</dbReference>
<sequence>MSNSTFQAADSSLKRDEALDWFVRRCNERFSAEDEQSFQTWLARDSAHRTAFDHWQSEWQATGEIPRDMRKLLLRNLAFDKAMDLARSTSSAEVAAQAAGTSRQPRAPQPTASRRRIFAPALAIAGIAAVTGGTGLLAWNQWQAQPVFEQAFSTSRGEQVEVPLPDGTRLRLDAATRLEVVYYQHRREVKLIEGQAVFAVRSSADRPFQVLAGPLRVTVVGTRFSVRHTPEVPDASGVEVAVEEGRVRVERVAERADSAPNPSKLSMESVLLTAGQQISADRSGEMSAVSRVPAAGIASWRANRVSFNNRRLDHALAELARYGDPQLLIRDSVVAAMPITGVFDPRDMGTFRRLLPASLPVQLKVVSGDLAEVVLVR</sequence>
<dbReference type="Gene3D" id="2.60.120.1440">
    <property type="match status" value="1"/>
</dbReference>
<proteinExistence type="predicted"/>
<gene>
    <name evidence="4" type="ORF">ABIE13_000592</name>
</gene>
<evidence type="ECO:0000256" key="1">
    <source>
        <dbReference type="SAM" id="Phobius"/>
    </source>
</evidence>
<evidence type="ECO:0000313" key="4">
    <source>
        <dbReference type="EMBL" id="MET4575495.1"/>
    </source>
</evidence>
<dbReference type="PIRSF" id="PIRSF018266">
    <property type="entry name" value="FecR"/>
    <property type="match status" value="1"/>
</dbReference>
<evidence type="ECO:0000259" key="2">
    <source>
        <dbReference type="Pfam" id="PF04773"/>
    </source>
</evidence>
<dbReference type="Pfam" id="PF04773">
    <property type="entry name" value="FecR"/>
    <property type="match status" value="1"/>
</dbReference>
<keyword evidence="1 4" id="KW-0812">Transmembrane</keyword>
<evidence type="ECO:0000259" key="3">
    <source>
        <dbReference type="Pfam" id="PF16220"/>
    </source>
</evidence>
<dbReference type="PANTHER" id="PTHR30273">
    <property type="entry name" value="PERIPLASMIC SIGNAL SENSOR AND SIGMA FACTOR ACTIVATOR FECR-RELATED"/>
    <property type="match status" value="1"/>
</dbReference>
<dbReference type="InterPro" id="IPR032623">
    <property type="entry name" value="FecR_N"/>
</dbReference>
<organism evidence="4 5">
    <name type="scientific">Ottowia thiooxydans</name>
    <dbReference type="NCBI Taxonomy" id="219182"/>
    <lineage>
        <taxon>Bacteria</taxon>
        <taxon>Pseudomonadati</taxon>
        <taxon>Pseudomonadota</taxon>
        <taxon>Betaproteobacteria</taxon>
        <taxon>Burkholderiales</taxon>
        <taxon>Comamonadaceae</taxon>
        <taxon>Ottowia</taxon>
    </lineage>
</organism>